<keyword evidence="1" id="KW-0560">Oxidoreductase</keyword>
<reference evidence="1" key="1">
    <citation type="submission" date="2019-07" db="EMBL/GenBank/DDBJ databases">
        <title>Genomic Encyclopedia of Type Strains, Phase IV (KMG-IV): sequencing the most valuable type-strain genomes for metagenomic binning, comparative biology and taxonomic classification.</title>
        <authorList>
            <person name="Goeker M."/>
        </authorList>
    </citation>
    <scope>NUCLEOTIDE SEQUENCE</scope>
    <source>
        <strain evidence="1">DSM 44596</strain>
    </source>
</reference>
<organism evidence="1">
    <name type="scientific">Nocardia globerula</name>
    <dbReference type="NCBI Taxonomy" id="1818"/>
    <lineage>
        <taxon>Bacteria</taxon>
        <taxon>Bacillati</taxon>
        <taxon>Actinomycetota</taxon>
        <taxon>Actinomycetes</taxon>
        <taxon>Mycobacteriales</taxon>
        <taxon>Nocardiaceae</taxon>
        <taxon>Nocardia</taxon>
    </lineage>
</organism>
<dbReference type="PROSITE" id="PS51725">
    <property type="entry name" value="ABM"/>
    <property type="match status" value="1"/>
</dbReference>
<dbReference type="GO" id="GO:0005829">
    <property type="term" value="C:cytosol"/>
    <property type="evidence" value="ECO:0007669"/>
    <property type="project" value="TreeGrafter"/>
</dbReference>
<dbReference type="GO" id="GO:0004497">
    <property type="term" value="F:monooxygenase activity"/>
    <property type="evidence" value="ECO:0007669"/>
    <property type="project" value="UniProtKB-KW"/>
</dbReference>
<dbReference type="PANTHER" id="PTHR33336:SF3">
    <property type="entry name" value="ABM DOMAIN-CONTAINING PROTEIN"/>
    <property type="match status" value="1"/>
</dbReference>
<dbReference type="Pfam" id="PF03992">
    <property type="entry name" value="ABM"/>
    <property type="match status" value="1"/>
</dbReference>
<dbReference type="PANTHER" id="PTHR33336">
    <property type="entry name" value="QUINOL MONOOXYGENASE YGIN-RELATED"/>
    <property type="match status" value="1"/>
</dbReference>
<dbReference type="AlphaFoldDB" id="A0A652YIX5"/>
<gene>
    <name evidence="1" type="ORF">FNL38_10854</name>
</gene>
<dbReference type="Gene3D" id="3.30.70.100">
    <property type="match status" value="1"/>
</dbReference>
<evidence type="ECO:0000313" key="1">
    <source>
        <dbReference type="EMBL" id="TYQ01201.1"/>
    </source>
</evidence>
<keyword evidence="1" id="KW-0503">Monooxygenase</keyword>
<dbReference type="InterPro" id="IPR007138">
    <property type="entry name" value="ABM_dom"/>
</dbReference>
<dbReference type="SUPFAM" id="SSF54909">
    <property type="entry name" value="Dimeric alpha+beta barrel"/>
    <property type="match status" value="1"/>
</dbReference>
<dbReference type="InterPro" id="IPR011008">
    <property type="entry name" value="Dimeric_a/b-barrel"/>
</dbReference>
<dbReference type="EMBL" id="VNIQ01000008">
    <property type="protein sequence ID" value="TYQ01201.1"/>
    <property type="molecule type" value="Genomic_DNA"/>
</dbReference>
<proteinExistence type="predicted"/>
<dbReference type="InterPro" id="IPR050744">
    <property type="entry name" value="AI-2_Isomerase_LsrG"/>
</dbReference>
<accession>A0A652YIX5</accession>
<comment type="caution">
    <text evidence="1">The sequence shown here is derived from an EMBL/GenBank/DDBJ whole genome shotgun (WGS) entry which is preliminary data.</text>
</comment>
<protein>
    <submittedName>
        <fullName evidence="1">Quinol monooxygenase YgiN</fullName>
    </submittedName>
</protein>
<name>A0A652YIX5_NOCGL</name>
<sequence length="96" mass="10814">MSAIRVLVGSAVEPENLAEVIGIYRELVRETRKESGCISYELLQQSDNPGELMLVEEWESQAHLDAHTHTDHFVRLVAALDRLEKAAPARIYSKVL</sequence>